<keyword evidence="3" id="KW-0862">Zinc</keyword>
<dbReference type="EMBL" id="JAXIOK010000017">
    <property type="protein sequence ID" value="KAK4750760.1"/>
    <property type="molecule type" value="Genomic_DNA"/>
</dbReference>
<keyword evidence="10" id="KW-1185">Reference proteome</keyword>
<evidence type="ECO:0000256" key="4">
    <source>
        <dbReference type="ARBA" id="ARBA00023015"/>
    </source>
</evidence>
<dbReference type="SUPFAM" id="SSF53098">
    <property type="entry name" value="Ribonuclease H-like"/>
    <property type="match status" value="1"/>
</dbReference>
<dbReference type="Pfam" id="PF23121">
    <property type="entry name" value="SPOC_AIPP2"/>
    <property type="match status" value="1"/>
</dbReference>
<dbReference type="InterPro" id="IPR044730">
    <property type="entry name" value="RNase_H-like_dom_plant"/>
</dbReference>
<dbReference type="GO" id="GO:0140566">
    <property type="term" value="F:histone reader activity"/>
    <property type="evidence" value="ECO:0007669"/>
    <property type="project" value="InterPro"/>
</dbReference>
<evidence type="ECO:0000256" key="5">
    <source>
        <dbReference type="ARBA" id="ARBA00023163"/>
    </source>
</evidence>
<dbReference type="GO" id="GO:0034244">
    <property type="term" value="P:negative regulation of transcription elongation by RNA polymerase II"/>
    <property type="evidence" value="ECO:0007669"/>
    <property type="project" value="InterPro"/>
</dbReference>
<accession>A0AAN7JP54</accession>
<dbReference type="InterPro" id="IPR036397">
    <property type="entry name" value="RNaseH_sf"/>
</dbReference>
<dbReference type="Pfam" id="PF13456">
    <property type="entry name" value="RVT_3"/>
    <property type="match status" value="1"/>
</dbReference>
<sequence>MEHLELQEKEKTCEACVDKSFPNHILSCSRCGDREYEDTDGNNHKPWTCEKCQTKDSECLTRDNTKEVRSFGPPKFSRMNRDCMTQATGSMRSQNYLSRHTKRKRGKVKFLSIEEVVRLEEKRKQPPTTSFVKSSPCQINQPMSDNSTRKVFRKSEFFNLRSSMQVTENDFYSTPGSTKISSYEYGSKHPEKANPVLEDRIDDAVMVQQDNQAISHVGKVLSKEVEPPSVDIGTFNSSVKEKSKDKVLAIPTIRGYLHKSKYSLSSYQNLSTEPAPDDLAFDSIRSYSHAPSSDASWRGRFKLSIKDAVPEYYGPFLAYSPARAVLKAFEFSGLIPTDLHVELIPQSQLLIHTKFFEGGPNFDDIGLFFFADFESDSGCMSYDCLTKLMKTQDCAIRGSIVDDVDILIFTSNHLPLHTHWLKNDLFLCGVFYVAKKDSALLNLPEEIEVKDSSIEHLIEAGEDTLGEFDENPSTKRGGLVEWTPPSPGWVKLNSSAVSRGGRVGIGGSVHGPSEKWIFGYVQNLGQCNCTQLRADLWALLLGLKLLFARGYSKVFVETDSEQALECLKTDPDESDPNADFIVACRKILLDDWLISRSVVSVEKNWPAVMIVENFEDHPLREETILHSPLIN</sequence>
<keyword evidence="1" id="KW-0479">Metal-binding</keyword>
<evidence type="ECO:0000256" key="1">
    <source>
        <dbReference type="ARBA" id="ARBA00022723"/>
    </source>
</evidence>
<keyword evidence="2" id="KW-0863">Zinc-finger</keyword>
<feature type="domain" description="RNase H type-1" evidence="7">
    <location>
        <begin position="504"/>
        <end position="609"/>
    </location>
</feature>
<evidence type="ECO:0000259" key="8">
    <source>
        <dbReference type="Pfam" id="PF23121"/>
    </source>
</evidence>
<protein>
    <recommendedName>
        <fullName evidence="11">RNase H type-1 domain-containing protein</fullName>
    </recommendedName>
</protein>
<dbReference type="PANTHER" id="PTHR33304:SF36">
    <property type="entry name" value="GB|AAF26970.1-RELATED"/>
    <property type="match status" value="1"/>
</dbReference>
<gene>
    <name evidence="9" type="ORF">SAY87_004242</name>
</gene>
<dbReference type="PANTHER" id="PTHR33304">
    <property type="match status" value="1"/>
</dbReference>
<dbReference type="InterPro" id="IPR049914">
    <property type="entry name" value="PHD1-3/5-6"/>
</dbReference>
<evidence type="ECO:0000313" key="9">
    <source>
        <dbReference type="EMBL" id="KAK4750760.1"/>
    </source>
</evidence>
<comment type="caution">
    <text evidence="9">The sequence shown here is derived from an EMBL/GenBank/DDBJ whole genome shotgun (WGS) entry which is preliminary data.</text>
</comment>
<feature type="region of interest" description="Disordered" evidence="6">
    <location>
        <begin position="127"/>
        <end position="146"/>
    </location>
</feature>
<evidence type="ECO:0000313" key="10">
    <source>
        <dbReference type="Proteomes" id="UP001345219"/>
    </source>
</evidence>
<keyword evidence="5" id="KW-0804">Transcription</keyword>
<organism evidence="9 10">
    <name type="scientific">Trapa incisa</name>
    <dbReference type="NCBI Taxonomy" id="236973"/>
    <lineage>
        <taxon>Eukaryota</taxon>
        <taxon>Viridiplantae</taxon>
        <taxon>Streptophyta</taxon>
        <taxon>Embryophyta</taxon>
        <taxon>Tracheophyta</taxon>
        <taxon>Spermatophyta</taxon>
        <taxon>Magnoliopsida</taxon>
        <taxon>eudicotyledons</taxon>
        <taxon>Gunneridae</taxon>
        <taxon>Pentapetalae</taxon>
        <taxon>rosids</taxon>
        <taxon>malvids</taxon>
        <taxon>Myrtales</taxon>
        <taxon>Lythraceae</taxon>
        <taxon>Trapa</taxon>
    </lineage>
</organism>
<dbReference type="GO" id="GO:0004523">
    <property type="term" value="F:RNA-DNA hybrid ribonuclease activity"/>
    <property type="evidence" value="ECO:0007669"/>
    <property type="project" value="InterPro"/>
</dbReference>
<evidence type="ECO:0008006" key="11">
    <source>
        <dbReference type="Google" id="ProtNLM"/>
    </source>
</evidence>
<dbReference type="GO" id="GO:0008270">
    <property type="term" value="F:zinc ion binding"/>
    <property type="evidence" value="ECO:0007669"/>
    <property type="project" value="UniProtKB-KW"/>
</dbReference>
<evidence type="ECO:0000256" key="2">
    <source>
        <dbReference type="ARBA" id="ARBA00022771"/>
    </source>
</evidence>
<feature type="domain" description="AIPP2-like SPOC-like" evidence="8">
    <location>
        <begin position="297"/>
        <end position="431"/>
    </location>
</feature>
<evidence type="ECO:0000259" key="7">
    <source>
        <dbReference type="Pfam" id="PF13456"/>
    </source>
</evidence>
<keyword evidence="4" id="KW-0805">Transcription regulation</keyword>
<dbReference type="Proteomes" id="UP001345219">
    <property type="component" value="Chromosome 4"/>
</dbReference>
<reference evidence="9 10" key="1">
    <citation type="journal article" date="2023" name="Hortic Res">
        <title>Pangenome of water caltrop reveals structural variations and asymmetric subgenome divergence after allopolyploidization.</title>
        <authorList>
            <person name="Zhang X."/>
            <person name="Chen Y."/>
            <person name="Wang L."/>
            <person name="Yuan Y."/>
            <person name="Fang M."/>
            <person name="Shi L."/>
            <person name="Lu R."/>
            <person name="Comes H.P."/>
            <person name="Ma Y."/>
            <person name="Chen Y."/>
            <person name="Huang G."/>
            <person name="Zhou Y."/>
            <person name="Zheng Z."/>
            <person name="Qiu Y."/>
        </authorList>
    </citation>
    <scope>NUCLEOTIDE SEQUENCE [LARGE SCALE GENOMIC DNA]</scope>
    <source>
        <tissue evidence="9">Roots</tissue>
    </source>
</reference>
<dbReference type="InterPro" id="IPR012337">
    <property type="entry name" value="RNaseH-like_sf"/>
</dbReference>
<proteinExistence type="predicted"/>
<dbReference type="Gene3D" id="3.30.420.10">
    <property type="entry name" value="Ribonuclease H-like superfamily/Ribonuclease H"/>
    <property type="match status" value="1"/>
</dbReference>
<dbReference type="AlphaFoldDB" id="A0AAN7JP54"/>
<name>A0AAN7JP54_9MYRT</name>
<evidence type="ECO:0000256" key="6">
    <source>
        <dbReference type="SAM" id="MobiDB-lite"/>
    </source>
</evidence>
<dbReference type="InterPro" id="IPR002156">
    <property type="entry name" value="RNaseH_domain"/>
</dbReference>
<evidence type="ECO:0000256" key="3">
    <source>
        <dbReference type="ARBA" id="ARBA00022833"/>
    </source>
</evidence>
<dbReference type="InterPro" id="IPR056280">
    <property type="entry name" value="AIPP2-like_SPOC"/>
</dbReference>
<dbReference type="GO" id="GO:0003676">
    <property type="term" value="F:nucleic acid binding"/>
    <property type="evidence" value="ECO:0007669"/>
    <property type="project" value="InterPro"/>
</dbReference>
<dbReference type="CDD" id="cd06222">
    <property type="entry name" value="RNase_H_like"/>
    <property type="match status" value="1"/>
</dbReference>